<reference evidence="1 2" key="1">
    <citation type="submission" date="2020-07" db="EMBL/GenBank/DDBJ databases">
        <title>Bradyrhizobium diversity isolated from nodules of indigenous legumes of Western Australia.</title>
        <authorList>
            <person name="Klepa M.S."/>
        </authorList>
    </citation>
    <scope>NUCLEOTIDE SEQUENCE [LARGE SCALE GENOMIC DNA]</scope>
    <source>
        <strain evidence="1 2">CNPSo 4019</strain>
    </source>
</reference>
<proteinExistence type="predicted"/>
<name>A0ABS0NZ17_9BRAD</name>
<keyword evidence="2" id="KW-1185">Reference proteome</keyword>
<organism evidence="1 2">
    <name type="scientific">Bradyrhizobium diversitatis</name>
    <dbReference type="NCBI Taxonomy" id="2755406"/>
    <lineage>
        <taxon>Bacteria</taxon>
        <taxon>Pseudomonadati</taxon>
        <taxon>Pseudomonadota</taxon>
        <taxon>Alphaproteobacteria</taxon>
        <taxon>Hyphomicrobiales</taxon>
        <taxon>Nitrobacteraceae</taxon>
        <taxon>Bradyrhizobium</taxon>
    </lineage>
</organism>
<dbReference type="Proteomes" id="UP001194539">
    <property type="component" value="Unassembled WGS sequence"/>
</dbReference>
<protein>
    <submittedName>
        <fullName evidence="1">Uncharacterized protein</fullName>
    </submittedName>
</protein>
<accession>A0ABS0NZ17</accession>
<comment type="caution">
    <text evidence="1">The sequence shown here is derived from an EMBL/GenBank/DDBJ whole genome shotgun (WGS) entry which is preliminary data.</text>
</comment>
<evidence type="ECO:0000313" key="2">
    <source>
        <dbReference type="Proteomes" id="UP001194539"/>
    </source>
</evidence>
<evidence type="ECO:0000313" key="1">
    <source>
        <dbReference type="EMBL" id="MBH5386256.1"/>
    </source>
</evidence>
<gene>
    <name evidence="1" type="ORF">H1B27_08140</name>
</gene>
<dbReference type="EMBL" id="JACEGD010000006">
    <property type="protein sequence ID" value="MBH5386256.1"/>
    <property type="molecule type" value="Genomic_DNA"/>
</dbReference>
<sequence>MRGWFLRSPRFNRNDHAFVAAEQDSRVEQRFGRPVEMRRHRQAVATLPVALSRLGRYVERDQDLAAAIGPFKERISFCARSGAYPPRRRHACSRRSDVSARNREHRTRVALLRGDVGCAVGALQRQPWIAAGDRWDCRPSASARARDRGTAPWARYQLLEGIADAVGRNRNALAAHLVGHEEKRRAPQRHQQHRQYAQLCFAAVQNCRAGLSMRSA</sequence>